<reference evidence="1" key="2">
    <citation type="journal article" date="2015" name="Data Brief">
        <title>Shoot transcriptome of the giant reed, Arundo donax.</title>
        <authorList>
            <person name="Barrero R.A."/>
            <person name="Guerrero F.D."/>
            <person name="Moolhuijzen P."/>
            <person name="Goolsby J.A."/>
            <person name="Tidwell J."/>
            <person name="Bellgard S.E."/>
            <person name="Bellgard M.I."/>
        </authorList>
    </citation>
    <scope>NUCLEOTIDE SEQUENCE</scope>
    <source>
        <tissue evidence="1">Shoot tissue taken approximately 20 cm above the soil surface</tissue>
    </source>
</reference>
<dbReference type="AlphaFoldDB" id="A0A0A9BD87"/>
<reference evidence="1" key="1">
    <citation type="submission" date="2014-09" db="EMBL/GenBank/DDBJ databases">
        <authorList>
            <person name="Magalhaes I.L.F."/>
            <person name="Oliveira U."/>
            <person name="Santos F.R."/>
            <person name="Vidigal T.H.D.A."/>
            <person name="Brescovit A.D."/>
            <person name="Santos A.J."/>
        </authorList>
    </citation>
    <scope>NUCLEOTIDE SEQUENCE</scope>
    <source>
        <tissue evidence="1">Shoot tissue taken approximately 20 cm above the soil surface</tissue>
    </source>
</reference>
<name>A0A0A9BD87_ARUDO</name>
<evidence type="ECO:0000313" key="1">
    <source>
        <dbReference type="EMBL" id="JAD57272.1"/>
    </source>
</evidence>
<accession>A0A0A9BD87</accession>
<protein>
    <submittedName>
        <fullName evidence="1">Uncharacterized protein</fullName>
    </submittedName>
</protein>
<dbReference type="EMBL" id="GBRH01240623">
    <property type="protein sequence ID" value="JAD57272.1"/>
    <property type="molecule type" value="Transcribed_RNA"/>
</dbReference>
<proteinExistence type="predicted"/>
<sequence length="24" mass="2920">MRQRKTGRVVVGRRRVVLWTYAQC</sequence>
<organism evidence="1">
    <name type="scientific">Arundo donax</name>
    <name type="common">Giant reed</name>
    <name type="synonym">Donax arundinaceus</name>
    <dbReference type="NCBI Taxonomy" id="35708"/>
    <lineage>
        <taxon>Eukaryota</taxon>
        <taxon>Viridiplantae</taxon>
        <taxon>Streptophyta</taxon>
        <taxon>Embryophyta</taxon>
        <taxon>Tracheophyta</taxon>
        <taxon>Spermatophyta</taxon>
        <taxon>Magnoliopsida</taxon>
        <taxon>Liliopsida</taxon>
        <taxon>Poales</taxon>
        <taxon>Poaceae</taxon>
        <taxon>PACMAD clade</taxon>
        <taxon>Arundinoideae</taxon>
        <taxon>Arundineae</taxon>
        <taxon>Arundo</taxon>
    </lineage>
</organism>